<evidence type="ECO:0000313" key="1">
    <source>
        <dbReference type="EMBL" id="KDS22874.1"/>
    </source>
</evidence>
<dbReference type="Proteomes" id="UP000028134">
    <property type="component" value="Unassembled WGS sequence"/>
</dbReference>
<accession>A0A078QHV8</accession>
<reference evidence="1 2" key="1">
    <citation type="submission" date="2014-04" db="EMBL/GenBank/DDBJ databases">
        <authorList>
            <person name="Sears C."/>
            <person name="Carroll K."/>
            <person name="Sack B.R."/>
            <person name="Qadri F."/>
            <person name="Myers L.L."/>
            <person name="Chung G.-T."/>
            <person name="Escheverria P."/>
            <person name="Fraser C.M."/>
            <person name="Sadzewicz L."/>
            <person name="Shefchek K.A."/>
            <person name="Tallon L."/>
            <person name="Das S.P."/>
            <person name="Daugherty S."/>
            <person name="Mongodin E.F."/>
        </authorList>
    </citation>
    <scope>NUCLEOTIDE SEQUENCE [LARGE SCALE GENOMIC DNA]</scope>
    <source>
        <strain evidence="2">3775 SL(B) 10 (iv)</strain>
    </source>
</reference>
<gene>
    <name evidence="1" type="ORF">M097_5096</name>
</gene>
<proteinExistence type="predicted"/>
<dbReference type="AlphaFoldDB" id="A0A078QHV8"/>
<name>A0A078QHV8_PHOVU</name>
<dbReference type="PATRIC" id="fig|1339350.3.peg.4798"/>
<comment type="caution">
    <text evidence="1">The sequence shown here is derived from an EMBL/GenBank/DDBJ whole genome shotgun (WGS) entry which is preliminary data.</text>
</comment>
<dbReference type="EMBL" id="JNHI01000134">
    <property type="protein sequence ID" value="KDS22874.1"/>
    <property type="molecule type" value="Genomic_DNA"/>
</dbReference>
<organism evidence="1 2">
    <name type="scientific">Phocaeicola vulgatus str. 3775 SL</name>
    <name type="common">B</name>
    <name type="synonym">iv</name>
    <dbReference type="NCBI Taxonomy" id="1339350"/>
    <lineage>
        <taxon>Bacteria</taxon>
        <taxon>Pseudomonadati</taxon>
        <taxon>Bacteroidota</taxon>
        <taxon>Bacteroidia</taxon>
        <taxon>Bacteroidales</taxon>
        <taxon>Bacteroidaceae</taxon>
        <taxon>Phocaeicola</taxon>
    </lineage>
</organism>
<sequence>MKESSQMFLASVSYNFSFGRKFKTGQRRVNNSDNDSGVMSTGK</sequence>
<evidence type="ECO:0000313" key="2">
    <source>
        <dbReference type="Proteomes" id="UP000028134"/>
    </source>
</evidence>
<protein>
    <submittedName>
        <fullName evidence="1">Uncharacterized protein</fullName>
    </submittedName>
</protein>